<organism evidence="2 3">
    <name type="scientific">Oceanimonas smirnovii</name>
    <dbReference type="NCBI Taxonomy" id="264574"/>
    <lineage>
        <taxon>Bacteria</taxon>
        <taxon>Pseudomonadati</taxon>
        <taxon>Pseudomonadota</taxon>
        <taxon>Gammaproteobacteria</taxon>
        <taxon>Aeromonadales</taxon>
        <taxon>Aeromonadaceae</taxon>
        <taxon>Oceanimonas</taxon>
    </lineage>
</organism>
<evidence type="ECO:0000313" key="3">
    <source>
        <dbReference type="Proteomes" id="UP001610706"/>
    </source>
</evidence>
<evidence type="ECO:0000259" key="1">
    <source>
        <dbReference type="Pfam" id="PF07238"/>
    </source>
</evidence>
<keyword evidence="3" id="KW-1185">Reference proteome</keyword>
<sequence>MLSANKEQRLFSRMQLNTIVILATTSERIQGTCINLSSEGVLMRVESGRCEPGQEWQLVLPSASDQVPPLMAMARVLRVEQSEEGDLVALYLDDVH</sequence>
<feature type="domain" description="PilZ" evidence="1">
    <location>
        <begin position="7"/>
        <end position="88"/>
    </location>
</feature>
<accession>A0ABW7P352</accession>
<name>A0ABW7P352_9GAMM</name>
<dbReference type="Proteomes" id="UP001610706">
    <property type="component" value="Unassembled WGS sequence"/>
</dbReference>
<evidence type="ECO:0000313" key="2">
    <source>
        <dbReference type="EMBL" id="MFH7565804.1"/>
    </source>
</evidence>
<dbReference type="RefSeq" id="WP_019935960.1">
    <property type="nucleotide sequence ID" value="NZ_CP166302.1"/>
</dbReference>
<dbReference type="Gene3D" id="2.40.10.220">
    <property type="entry name" value="predicted glycosyltransferase like domains"/>
    <property type="match status" value="1"/>
</dbReference>
<dbReference type="InterPro" id="IPR009875">
    <property type="entry name" value="PilZ_domain"/>
</dbReference>
<dbReference type="SUPFAM" id="SSF141371">
    <property type="entry name" value="PilZ domain-like"/>
    <property type="match status" value="1"/>
</dbReference>
<gene>
    <name evidence="2" type="ORF">AB9R89_10775</name>
</gene>
<protein>
    <submittedName>
        <fullName evidence="2">PilZ domain-containing protein</fullName>
    </submittedName>
</protein>
<comment type="caution">
    <text evidence="2">The sequence shown here is derived from an EMBL/GenBank/DDBJ whole genome shotgun (WGS) entry which is preliminary data.</text>
</comment>
<proteinExistence type="predicted"/>
<dbReference type="EMBL" id="JBGFTR010000016">
    <property type="protein sequence ID" value="MFH7565804.1"/>
    <property type="molecule type" value="Genomic_DNA"/>
</dbReference>
<dbReference type="Pfam" id="PF07238">
    <property type="entry name" value="PilZ"/>
    <property type="match status" value="1"/>
</dbReference>
<reference evidence="2 3" key="1">
    <citation type="submission" date="2024-08" db="EMBL/GenBank/DDBJ databases">
        <title>Oceanimonas smirnovii Genome sequencing and assembly.</title>
        <authorList>
            <person name="Tang B."/>
        </authorList>
    </citation>
    <scope>NUCLEOTIDE SEQUENCE [LARGE SCALE GENOMIC DNA]</scope>
    <source>
        <strain evidence="2 3">OS2020-119</strain>
    </source>
</reference>